<sequence>MSLTPGTTFSIAGGINEANIIKGASSGLVIQGSHFPNRRLLDTNESSLRPFTGKAVIKDEGIEVQVIYTSSFKVPDANLLIQYLATKNIRATNVVSSVLVELRTGFTIINLSMPPLQYQPVVIPRNQTVSRRLAQENISLKTEVTVLKVEVKRLKEEKESIEEKLIRAKEELIRAKEENERCRREVIELKAKYYNTQAMLDAMLSNDDEQ</sequence>
<proteinExistence type="predicted"/>
<name>A0AAW2ZHW4_9EUKA</name>
<protein>
    <submittedName>
        <fullName evidence="2">SWA protein</fullName>
    </submittedName>
</protein>
<reference evidence="2 3" key="1">
    <citation type="submission" date="2024-03" db="EMBL/GenBank/DDBJ databases">
        <title>The Acrasis kona genome and developmental transcriptomes reveal deep origins of eukaryotic multicellular pathways.</title>
        <authorList>
            <person name="Sheikh S."/>
            <person name="Fu C.-J."/>
            <person name="Brown M.W."/>
            <person name="Baldauf S.L."/>
        </authorList>
    </citation>
    <scope>NUCLEOTIDE SEQUENCE [LARGE SCALE GENOMIC DNA]</scope>
    <source>
        <strain evidence="2 3">ATCC MYA-3509</strain>
    </source>
</reference>
<comment type="caution">
    <text evidence="2">The sequence shown here is derived from an EMBL/GenBank/DDBJ whole genome shotgun (WGS) entry which is preliminary data.</text>
</comment>
<gene>
    <name evidence="2" type="ORF">AKO1_000559</name>
</gene>
<feature type="coiled-coil region" evidence="1">
    <location>
        <begin position="137"/>
        <end position="192"/>
    </location>
</feature>
<keyword evidence="1" id="KW-0175">Coiled coil</keyword>
<dbReference type="AlphaFoldDB" id="A0AAW2ZHW4"/>
<keyword evidence="3" id="KW-1185">Reference proteome</keyword>
<accession>A0AAW2ZHW4</accession>
<evidence type="ECO:0000313" key="3">
    <source>
        <dbReference type="Proteomes" id="UP001431209"/>
    </source>
</evidence>
<evidence type="ECO:0000256" key="1">
    <source>
        <dbReference type="SAM" id="Coils"/>
    </source>
</evidence>
<dbReference type="Proteomes" id="UP001431209">
    <property type="component" value="Unassembled WGS sequence"/>
</dbReference>
<organism evidence="2 3">
    <name type="scientific">Acrasis kona</name>
    <dbReference type="NCBI Taxonomy" id="1008807"/>
    <lineage>
        <taxon>Eukaryota</taxon>
        <taxon>Discoba</taxon>
        <taxon>Heterolobosea</taxon>
        <taxon>Tetramitia</taxon>
        <taxon>Eutetramitia</taxon>
        <taxon>Acrasidae</taxon>
        <taxon>Acrasis</taxon>
    </lineage>
</organism>
<dbReference type="EMBL" id="JAOPGA020001507">
    <property type="protein sequence ID" value="KAL0489035.1"/>
    <property type="molecule type" value="Genomic_DNA"/>
</dbReference>
<evidence type="ECO:0000313" key="2">
    <source>
        <dbReference type="EMBL" id="KAL0489035.1"/>
    </source>
</evidence>